<keyword evidence="3" id="KW-1185">Reference proteome</keyword>
<evidence type="ECO:0000256" key="1">
    <source>
        <dbReference type="SAM" id="Phobius"/>
    </source>
</evidence>
<keyword evidence="1" id="KW-0812">Transmembrane</keyword>
<keyword evidence="1" id="KW-1133">Transmembrane helix</keyword>
<accession>A0ABT2QAK2</accession>
<dbReference type="RefSeq" id="WP_338007057.1">
    <property type="nucleotide sequence ID" value="NZ_JAOPKB010000002.1"/>
</dbReference>
<evidence type="ECO:0000313" key="2">
    <source>
        <dbReference type="EMBL" id="MCU4971936.1"/>
    </source>
</evidence>
<comment type="caution">
    <text evidence="2">The sequence shown here is derived from an EMBL/GenBank/DDBJ whole genome shotgun (WGS) entry which is preliminary data.</text>
</comment>
<keyword evidence="1" id="KW-0472">Membrane</keyword>
<protein>
    <recommendedName>
        <fullName evidence="4">Glycine zipper domain-containing protein</fullName>
    </recommendedName>
</protein>
<sequence length="62" mass="6455">MDYKDGVVISLALLSGLVGASIGGLLGLFAGIVVGAGFGATWAYRSDLQERALHDKSDQPYN</sequence>
<evidence type="ECO:0008006" key="4">
    <source>
        <dbReference type="Google" id="ProtNLM"/>
    </source>
</evidence>
<reference evidence="2 3" key="1">
    <citation type="submission" date="2022-09" db="EMBL/GenBank/DDBJ databases">
        <title>Enrichment on poylsaccharides allowed isolation of novel metabolic and taxonomic groups of Haloarchaea.</title>
        <authorList>
            <person name="Sorokin D.Y."/>
            <person name="Elcheninov A.G."/>
            <person name="Khizhniak T.V."/>
            <person name="Kolganova T.V."/>
            <person name="Kublanov I.V."/>
        </authorList>
    </citation>
    <scope>NUCLEOTIDE SEQUENCE [LARGE SCALE GENOMIC DNA]</scope>
    <source>
        <strain evidence="2 3">AArc-m2/3/4</strain>
    </source>
</reference>
<dbReference type="Proteomes" id="UP001320972">
    <property type="component" value="Unassembled WGS sequence"/>
</dbReference>
<evidence type="ECO:0000313" key="3">
    <source>
        <dbReference type="Proteomes" id="UP001320972"/>
    </source>
</evidence>
<dbReference type="EMBL" id="JAOPKB010000002">
    <property type="protein sequence ID" value="MCU4971936.1"/>
    <property type="molecule type" value="Genomic_DNA"/>
</dbReference>
<proteinExistence type="predicted"/>
<organism evidence="2 3">
    <name type="scientific">Natronoglomus mannanivorans</name>
    <dbReference type="NCBI Taxonomy" id="2979990"/>
    <lineage>
        <taxon>Archaea</taxon>
        <taxon>Methanobacteriati</taxon>
        <taxon>Methanobacteriota</taxon>
        <taxon>Stenosarchaea group</taxon>
        <taxon>Halobacteria</taxon>
        <taxon>Halobacteriales</taxon>
        <taxon>Natrialbaceae</taxon>
        <taxon>Natronoglomus</taxon>
    </lineage>
</organism>
<gene>
    <name evidence="2" type="ORF">OB955_04185</name>
</gene>
<feature type="transmembrane region" description="Helical" evidence="1">
    <location>
        <begin position="20"/>
        <end position="44"/>
    </location>
</feature>
<name>A0ABT2QAK2_9EURY</name>